<organism evidence="4 5">
    <name type="scientific">Virgisporangium ochraceum</name>
    <dbReference type="NCBI Taxonomy" id="65505"/>
    <lineage>
        <taxon>Bacteria</taxon>
        <taxon>Bacillati</taxon>
        <taxon>Actinomycetota</taxon>
        <taxon>Actinomycetes</taxon>
        <taxon>Micromonosporales</taxon>
        <taxon>Micromonosporaceae</taxon>
        <taxon>Virgisporangium</taxon>
    </lineage>
</organism>
<evidence type="ECO:0000256" key="2">
    <source>
        <dbReference type="ARBA" id="ARBA00022801"/>
    </source>
</evidence>
<keyword evidence="5" id="KW-1185">Reference proteome</keyword>
<gene>
    <name evidence="4" type="ORF">Voc01_046150</name>
</gene>
<proteinExistence type="inferred from homology"/>
<dbReference type="InterPro" id="IPR051262">
    <property type="entry name" value="SMP-30/CGR1_Lactonase"/>
</dbReference>
<sequence length="260" mass="28843">MWLPREERVRWSDIPNDRILEYDAGSGEVGVYRTGVEFTNGRTLDHSGAVLQCSHGRRAIERDTGGEPSIVVDRFEGHRLNSPNDVVVAHDGAIWFTDPPYGIHPSGAQGHPGEEEYGGCYVFRYDERTARLDPVVTDMWHPNGLAFSPDGSVLYVSDTSALWHADGHHHIRAYDVVDGTCRNGRVFAVIEPGVPDGFRVDAEGRVWTSSGEGVQVYSAECAKLSVIELPEVASNLCFGGRDRRDLYVTGRTSLFRVRLN</sequence>
<feature type="domain" description="SMP-30/Gluconolactonase/LRE-like region" evidence="3">
    <location>
        <begin position="1"/>
        <end position="249"/>
    </location>
</feature>
<protein>
    <submittedName>
        <fullName evidence="4">Gluconolactonase</fullName>
    </submittedName>
</protein>
<dbReference type="PANTHER" id="PTHR47572:SF4">
    <property type="entry name" value="LACTONASE DRP35"/>
    <property type="match status" value="1"/>
</dbReference>
<dbReference type="AlphaFoldDB" id="A0A8J3ZX09"/>
<evidence type="ECO:0000259" key="3">
    <source>
        <dbReference type="Pfam" id="PF08450"/>
    </source>
</evidence>
<dbReference type="Gene3D" id="2.120.10.30">
    <property type="entry name" value="TolB, C-terminal domain"/>
    <property type="match status" value="1"/>
</dbReference>
<dbReference type="Pfam" id="PF08450">
    <property type="entry name" value="SGL"/>
    <property type="match status" value="1"/>
</dbReference>
<comment type="similarity">
    <text evidence="1">Belongs to the SMP-30/CGR1 family.</text>
</comment>
<dbReference type="InterPro" id="IPR011042">
    <property type="entry name" value="6-blade_b-propeller_TolB-like"/>
</dbReference>
<evidence type="ECO:0000313" key="5">
    <source>
        <dbReference type="Proteomes" id="UP000635606"/>
    </source>
</evidence>
<comment type="caution">
    <text evidence="4">The sequence shown here is derived from an EMBL/GenBank/DDBJ whole genome shotgun (WGS) entry which is preliminary data.</text>
</comment>
<dbReference type="EMBL" id="BOPH01000068">
    <property type="protein sequence ID" value="GIJ69698.1"/>
    <property type="molecule type" value="Genomic_DNA"/>
</dbReference>
<dbReference type="Proteomes" id="UP000635606">
    <property type="component" value="Unassembled WGS sequence"/>
</dbReference>
<evidence type="ECO:0000313" key="4">
    <source>
        <dbReference type="EMBL" id="GIJ69698.1"/>
    </source>
</evidence>
<reference evidence="4" key="1">
    <citation type="submission" date="2021-01" db="EMBL/GenBank/DDBJ databases">
        <title>Whole genome shotgun sequence of Virgisporangium ochraceum NBRC 16418.</title>
        <authorList>
            <person name="Komaki H."/>
            <person name="Tamura T."/>
        </authorList>
    </citation>
    <scope>NUCLEOTIDE SEQUENCE</scope>
    <source>
        <strain evidence="4">NBRC 16418</strain>
    </source>
</reference>
<dbReference type="SUPFAM" id="SSF63829">
    <property type="entry name" value="Calcium-dependent phosphotriesterase"/>
    <property type="match status" value="1"/>
</dbReference>
<dbReference type="InterPro" id="IPR013658">
    <property type="entry name" value="SGL"/>
</dbReference>
<evidence type="ECO:0000256" key="1">
    <source>
        <dbReference type="ARBA" id="ARBA00008853"/>
    </source>
</evidence>
<dbReference type="PANTHER" id="PTHR47572">
    <property type="entry name" value="LIPOPROTEIN-RELATED"/>
    <property type="match status" value="1"/>
</dbReference>
<dbReference type="GO" id="GO:0016787">
    <property type="term" value="F:hydrolase activity"/>
    <property type="evidence" value="ECO:0007669"/>
    <property type="project" value="UniProtKB-KW"/>
</dbReference>
<accession>A0A8J3ZX09</accession>
<keyword evidence="2" id="KW-0378">Hydrolase</keyword>
<name>A0A8J3ZX09_9ACTN</name>